<dbReference type="SUPFAM" id="SSF46561">
    <property type="entry name" value="Ribosomal protein L29 (L29p)"/>
    <property type="match status" value="1"/>
</dbReference>
<evidence type="ECO:0000256" key="2">
    <source>
        <dbReference type="ARBA" id="ARBA00009254"/>
    </source>
</evidence>
<sequence>MLPSFRSYTSSAVRTLRHIRKYSTPVETIPNVSESSGAPGALRPHLNIPVNPNHGLYAFFRKREKDGKVIYDTLEDHSGLQDVFGRAWSAAELRRKSFRDLHTLWYVLLRERNLISTQLESYRRASISSGLVQNVEKRNYQCRKSMARIKYVINERRLAYKGAMTIHAEKLEHAARDKDKESDTDIIHREPEAQKVPSSISEAAQVTVDSLLSRSTT</sequence>
<gene>
    <name evidence="9" type="ORF">B0F90DRAFT_1704611</name>
</gene>
<dbReference type="EMBL" id="WTXG01000007">
    <property type="protein sequence ID" value="KAI0304327.1"/>
    <property type="molecule type" value="Genomic_DNA"/>
</dbReference>
<feature type="non-terminal residue" evidence="9">
    <location>
        <position position="217"/>
    </location>
</feature>
<dbReference type="Proteomes" id="UP001203297">
    <property type="component" value="Unassembled WGS sequence"/>
</dbReference>
<comment type="similarity">
    <text evidence="2">Belongs to the universal ribosomal protein uL29 family.</text>
</comment>
<dbReference type="PANTHER" id="PTHR21183:SF18">
    <property type="entry name" value="LARGE RIBOSOMAL SUBUNIT PROTEIN UL29M"/>
    <property type="match status" value="1"/>
</dbReference>
<name>A0AAD4QQ13_9AGAM</name>
<feature type="region of interest" description="Disordered" evidence="8">
    <location>
        <begin position="173"/>
        <end position="202"/>
    </location>
</feature>
<evidence type="ECO:0000256" key="1">
    <source>
        <dbReference type="ARBA" id="ARBA00004173"/>
    </source>
</evidence>
<evidence type="ECO:0000256" key="7">
    <source>
        <dbReference type="ARBA" id="ARBA00035399"/>
    </source>
</evidence>
<dbReference type="GO" id="GO:0032543">
    <property type="term" value="P:mitochondrial translation"/>
    <property type="evidence" value="ECO:0007669"/>
    <property type="project" value="TreeGrafter"/>
</dbReference>
<evidence type="ECO:0000313" key="10">
    <source>
        <dbReference type="Proteomes" id="UP001203297"/>
    </source>
</evidence>
<evidence type="ECO:0000256" key="6">
    <source>
        <dbReference type="ARBA" id="ARBA00035289"/>
    </source>
</evidence>
<dbReference type="InterPro" id="IPR010729">
    <property type="entry name" value="Ribosomal_uL29_mit"/>
</dbReference>
<feature type="compositionally biased region" description="Basic and acidic residues" evidence="8">
    <location>
        <begin position="173"/>
        <end position="193"/>
    </location>
</feature>
<dbReference type="AlphaFoldDB" id="A0AAD4QQ13"/>
<dbReference type="InterPro" id="IPR036049">
    <property type="entry name" value="Ribosomal_uL29_sf"/>
</dbReference>
<reference evidence="9" key="1">
    <citation type="journal article" date="2022" name="New Phytol.">
        <title>Evolutionary transition to the ectomycorrhizal habit in the genomes of a hyperdiverse lineage of mushroom-forming fungi.</title>
        <authorList>
            <person name="Looney B."/>
            <person name="Miyauchi S."/>
            <person name="Morin E."/>
            <person name="Drula E."/>
            <person name="Courty P.E."/>
            <person name="Kohler A."/>
            <person name="Kuo A."/>
            <person name="LaButti K."/>
            <person name="Pangilinan J."/>
            <person name="Lipzen A."/>
            <person name="Riley R."/>
            <person name="Andreopoulos W."/>
            <person name="He G."/>
            <person name="Johnson J."/>
            <person name="Nolan M."/>
            <person name="Tritt A."/>
            <person name="Barry K.W."/>
            <person name="Grigoriev I.V."/>
            <person name="Nagy L.G."/>
            <person name="Hibbett D."/>
            <person name="Henrissat B."/>
            <person name="Matheny P.B."/>
            <person name="Labbe J."/>
            <person name="Martin F.M."/>
        </authorList>
    </citation>
    <scope>NUCLEOTIDE SEQUENCE</scope>
    <source>
        <strain evidence="9">BPL690</strain>
    </source>
</reference>
<protein>
    <recommendedName>
        <fullName evidence="6">Large ribosomal subunit protein uL29m</fullName>
    </recommendedName>
    <alternativeName>
        <fullName evidence="7">54S ribosomal protein L4, mitochondrial</fullName>
    </alternativeName>
</protein>
<evidence type="ECO:0000256" key="5">
    <source>
        <dbReference type="ARBA" id="ARBA00023274"/>
    </source>
</evidence>
<comment type="subcellular location">
    <subcellularLocation>
        <location evidence="1">Mitochondrion</location>
    </subcellularLocation>
</comment>
<evidence type="ECO:0000256" key="3">
    <source>
        <dbReference type="ARBA" id="ARBA00022980"/>
    </source>
</evidence>
<evidence type="ECO:0000256" key="4">
    <source>
        <dbReference type="ARBA" id="ARBA00023128"/>
    </source>
</evidence>
<proteinExistence type="inferred from homology"/>
<keyword evidence="3 9" id="KW-0689">Ribosomal protein</keyword>
<dbReference type="PANTHER" id="PTHR21183">
    <property type="entry name" value="RIBOSOMAL PROTEIN L47, MITOCHONDRIAL-RELATED"/>
    <property type="match status" value="1"/>
</dbReference>
<keyword evidence="10" id="KW-1185">Reference proteome</keyword>
<keyword evidence="5" id="KW-0687">Ribonucleoprotein</keyword>
<dbReference type="Gene3D" id="6.10.330.20">
    <property type="match status" value="1"/>
</dbReference>
<dbReference type="Pfam" id="PF06984">
    <property type="entry name" value="MRP-L47"/>
    <property type="match status" value="1"/>
</dbReference>
<evidence type="ECO:0000313" key="9">
    <source>
        <dbReference type="EMBL" id="KAI0304327.1"/>
    </source>
</evidence>
<dbReference type="GO" id="GO:0005762">
    <property type="term" value="C:mitochondrial large ribosomal subunit"/>
    <property type="evidence" value="ECO:0007669"/>
    <property type="project" value="TreeGrafter"/>
</dbReference>
<dbReference type="GO" id="GO:0003735">
    <property type="term" value="F:structural constituent of ribosome"/>
    <property type="evidence" value="ECO:0007669"/>
    <property type="project" value="InterPro"/>
</dbReference>
<dbReference type="InterPro" id="IPR038340">
    <property type="entry name" value="MRP-L47_sf"/>
</dbReference>
<accession>A0AAD4QQ13</accession>
<comment type="caution">
    <text evidence="9">The sequence shown here is derived from an EMBL/GenBank/DDBJ whole genome shotgun (WGS) entry which is preliminary data.</text>
</comment>
<organism evidence="9 10">
    <name type="scientific">Multifurca ochricompacta</name>
    <dbReference type="NCBI Taxonomy" id="376703"/>
    <lineage>
        <taxon>Eukaryota</taxon>
        <taxon>Fungi</taxon>
        <taxon>Dikarya</taxon>
        <taxon>Basidiomycota</taxon>
        <taxon>Agaricomycotina</taxon>
        <taxon>Agaricomycetes</taxon>
        <taxon>Russulales</taxon>
        <taxon>Russulaceae</taxon>
        <taxon>Multifurca</taxon>
    </lineage>
</organism>
<evidence type="ECO:0000256" key="8">
    <source>
        <dbReference type="SAM" id="MobiDB-lite"/>
    </source>
</evidence>
<keyword evidence="4" id="KW-0496">Mitochondrion</keyword>